<feature type="domain" description="ATPase AAA-type core" evidence="4">
    <location>
        <begin position="1"/>
        <end position="70"/>
    </location>
</feature>
<evidence type="ECO:0000259" key="4">
    <source>
        <dbReference type="Pfam" id="PF00004"/>
    </source>
</evidence>
<evidence type="ECO:0000256" key="2">
    <source>
        <dbReference type="ARBA" id="ARBA00022840"/>
    </source>
</evidence>
<dbReference type="Proteomes" id="UP000657918">
    <property type="component" value="Unassembled WGS sequence"/>
</dbReference>
<dbReference type="Gene3D" id="1.10.8.60">
    <property type="match status" value="1"/>
</dbReference>
<evidence type="ECO:0000313" key="5">
    <source>
        <dbReference type="EMBL" id="KAF9683074.1"/>
    </source>
</evidence>
<evidence type="ECO:0000256" key="1">
    <source>
        <dbReference type="ARBA" id="ARBA00022741"/>
    </source>
</evidence>
<dbReference type="OrthoDB" id="9443236at2759"/>
<keyword evidence="2 3" id="KW-0067">ATP-binding</keyword>
<gene>
    <name evidence="5" type="ORF">SADUNF_Sadunf05G0174400</name>
</gene>
<dbReference type="InterPro" id="IPR027417">
    <property type="entry name" value="P-loop_NTPase"/>
</dbReference>
<dbReference type="Gene3D" id="3.40.50.300">
    <property type="entry name" value="P-loop containing nucleotide triphosphate hydrolases"/>
    <property type="match status" value="1"/>
</dbReference>
<name>A0A835MZS4_9ROSI</name>
<dbReference type="PANTHER" id="PTHR23073">
    <property type="entry name" value="26S PROTEASOME REGULATORY SUBUNIT"/>
    <property type="match status" value="1"/>
</dbReference>
<comment type="similarity">
    <text evidence="3">Belongs to the AAA ATPase family.</text>
</comment>
<comment type="caution">
    <text evidence="5">The sequence shown here is derived from an EMBL/GenBank/DDBJ whole genome shotgun (WGS) entry which is preliminary data.</text>
</comment>
<dbReference type="InterPro" id="IPR050221">
    <property type="entry name" value="26S_Proteasome_ATPase"/>
</dbReference>
<keyword evidence="6" id="KW-1185">Reference proteome</keyword>
<accession>A0A835MZS4</accession>
<dbReference type="PROSITE" id="PS00674">
    <property type="entry name" value="AAA"/>
    <property type="match status" value="1"/>
</dbReference>
<sequence length="123" mass="13663">MDEIDAIRGRRLSEGTGVDREIQRASMELLIQVDGFDQNGKVKMIMATNRPDALDPALLRPGRLDRKIEQSRIEILKIHSAGIAKHGDTDCEAVVKLAEAVRELNEAKDLESSGHYNGCGYFI</sequence>
<dbReference type="AlphaFoldDB" id="A0A835MZS4"/>
<keyword evidence="1 3" id="KW-0547">Nucleotide-binding</keyword>
<dbReference type="GO" id="GO:0016887">
    <property type="term" value="F:ATP hydrolysis activity"/>
    <property type="evidence" value="ECO:0007669"/>
    <property type="project" value="InterPro"/>
</dbReference>
<dbReference type="SUPFAM" id="SSF52540">
    <property type="entry name" value="P-loop containing nucleoside triphosphate hydrolases"/>
    <property type="match status" value="1"/>
</dbReference>
<evidence type="ECO:0000256" key="3">
    <source>
        <dbReference type="RuleBase" id="RU003651"/>
    </source>
</evidence>
<organism evidence="5 6">
    <name type="scientific">Salix dunnii</name>
    <dbReference type="NCBI Taxonomy" id="1413687"/>
    <lineage>
        <taxon>Eukaryota</taxon>
        <taxon>Viridiplantae</taxon>
        <taxon>Streptophyta</taxon>
        <taxon>Embryophyta</taxon>
        <taxon>Tracheophyta</taxon>
        <taxon>Spermatophyta</taxon>
        <taxon>Magnoliopsida</taxon>
        <taxon>eudicotyledons</taxon>
        <taxon>Gunneridae</taxon>
        <taxon>Pentapetalae</taxon>
        <taxon>rosids</taxon>
        <taxon>fabids</taxon>
        <taxon>Malpighiales</taxon>
        <taxon>Salicaceae</taxon>
        <taxon>Saliceae</taxon>
        <taxon>Salix</taxon>
    </lineage>
</organism>
<dbReference type="InterPro" id="IPR003959">
    <property type="entry name" value="ATPase_AAA_core"/>
</dbReference>
<proteinExistence type="inferred from homology"/>
<dbReference type="GO" id="GO:0005524">
    <property type="term" value="F:ATP binding"/>
    <property type="evidence" value="ECO:0007669"/>
    <property type="project" value="UniProtKB-KW"/>
</dbReference>
<dbReference type="InterPro" id="IPR003960">
    <property type="entry name" value="ATPase_AAA_CS"/>
</dbReference>
<protein>
    <recommendedName>
        <fullName evidence="4">ATPase AAA-type core domain-containing protein</fullName>
    </recommendedName>
</protein>
<reference evidence="5 6" key="1">
    <citation type="submission" date="2020-10" db="EMBL/GenBank/DDBJ databases">
        <title>Plant Genome Project.</title>
        <authorList>
            <person name="Zhang R.-G."/>
        </authorList>
    </citation>
    <scope>NUCLEOTIDE SEQUENCE [LARGE SCALE GENOMIC DNA]</scope>
    <source>
        <strain evidence="5">FAFU-HL-1</strain>
        <tissue evidence="5">Leaf</tissue>
    </source>
</reference>
<dbReference type="EMBL" id="JADGMS010000005">
    <property type="protein sequence ID" value="KAF9683074.1"/>
    <property type="molecule type" value="Genomic_DNA"/>
</dbReference>
<dbReference type="Pfam" id="PF00004">
    <property type="entry name" value="AAA"/>
    <property type="match status" value="1"/>
</dbReference>
<evidence type="ECO:0000313" key="6">
    <source>
        <dbReference type="Proteomes" id="UP000657918"/>
    </source>
</evidence>